<dbReference type="eggNOG" id="COG2267">
    <property type="taxonomic scope" value="Bacteria"/>
</dbReference>
<dbReference type="RefSeq" id="WP_002637398.1">
    <property type="nucleotide sequence ID" value="NZ_CP012109.1"/>
</dbReference>
<dbReference type="Gene3D" id="3.40.50.1820">
    <property type="entry name" value="alpha/beta hydrolase"/>
    <property type="match status" value="1"/>
</dbReference>
<evidence type="ECO:0000313" key="3">
    <source>
        <dbReference type="EMBL" id="AKQ66758.1"/>
    </source>
</evidence>
<dbReference type="PANTHER" id="PTHR43798">
    <property type="entry name" value="MONOACYLGLYCEROL LIPASE"/>
    <property type="match status" value="1"/>
</dbReference>
<organism evidence="3 4">
    <name type="scientific">Pseudomyxococcus hansupus</name>
    <dbReference type="NCBI Taxonomy" id="1297742"/>
    <lineage>
        <taxon>Bacteria</taxon>
        <taxon>Pseudomonadati</taxon>
        <taxon>Myxococcota</taxon>
        <taxon>Myxococcia</taxon>
        <taxon>Myxococcales</taxon>
        <taxon>Cystobacterineae</taxon>
        <taxon>Myxococcaceae</taxon>
        <taxon>Pseudomyxococcus</taxon>
    </lineage>
</organism>
<dbReference type="OrthoDB" id="5338718at2"/>
<dbReference type="EMBL" id="CP012109">
    <property type="protein sequence ID" value="AKQ66758.1"/>
    <property type="molecule type" value="Genomic_DNA"/>
</dbReference>
<reference evidence="3 4" key="1">
    <citation type="journal article" date="2016" name="PLoS ONE">
        <title>Complete Genome Sequence and Comparative Genomics of a Novel Myxobacterium Myxococcus hansupus.</title>
        <authorList>
            <person name="Sharma G."/>
            <person name="Narwani T."/>
            <person name="Subramanian S."/>
        </authorList>
    </citation>
    <scope>NUCLEOTIDE SEQUENCE [LARGE SCALE GENOMIC DNA]</scope>
    <source>
        <strain evidence="4">mixupus</strain>
    </source>
</reference>
<dbReference type="InterPro" id="IPR050266">
    <property type="entry name" value="AB_hydrolase_sf"/>
</dbReference>
<keyword evidence="1 3" id="KW-0378">Hydrolase</keyword>
<keyword evidence="4" id="KW-1185">Reference proteome</keyword>
<evidence type="ECO:0000313" key="4">
    <source>
        <dbReference type="Proteomes" id="UP000009026"/>
    </source>
</evidence>
<dbReference type="Proteomes" id="UP000009026">
    <property type="component" value="Chromosome"/>
</dbReference>
<proteinExistence type="predicted"/>
<evidence type="ECO:0000259" key="2">
    <source>
        <dbReference type="Pfam" id="PF00561"/>
    </source>
</evidence>
<dbReference type="InterPro" id="IPR029058">
    <property type="entry name" value="AB_hydrolase_fold"/>
</dbReference>
<dbReference type="KEGG" id="mym:A176_003670"/>
<evidence type="ECO:0000256" key="1">
    <source>
        <dbReference type="ARBA" id="ARBA00022801"/>
    </source>
</evidence>
<dbReference type="PRINTS" id="PR00111">
    <property type="entry name" value="ABHYDROLASE"/>
</dbReference>
<name>A0A0H4WYQ9_9BACT</name>
<dbReference type="AlphaFoldDB" id="A0A0H4WYQ9"/>
<dbReference type="InterPro" id="IPR000073">
    <property type="entry name" value="AB_hydrolase_1"/>
</dbReference>
<dbReference type="PANTHER" id="PTHR43798:SF31">
    <property type="entry name" value="AB HYDROLASE SUPERFAMILY PROTEIN YCLE"/>
    <property type="match status" value="1"/>
</dbReference>
<dbReference type="Pfam" id="PF00561">
    <property type="entry name" value="Abhydrolase_1"/>
    <property type="match status" value="1"/>
</dbReference>
<dbReference type="GO" id="GO:0016020">
    <property type="term" value="C:membrane"/>
    <property type="evidence" value="ECO:0007669"/>
    <property type="project" value="TreeGrafter"/>
</dbReference>
<dbReference type="SUPFAM" id="SSF53474">
    <property type="entry name" value="alpha/beta-Hydrolases"/>
    <property type="match status" value="1"/>
</dbReference>
<accession>A0A0H4WYQ9</accession>
<dbReference type="PATRIC" id="fig|1297742.4.peg.3703"/>
<gene>
    <name evidence="3" type="ORF">A176_003670</name>
</gene>
<sequence>MLTVTVDGIPLHYRDVGQGPCVLLLHGCPLTGSSFDAQVKALSGRYRFIIPDIRGFGESPLGDGPTEMSLIARDALALLDALKIDSIVVGGVSMGGYAAMALLREDAGRVGGLVLMDTQATADDAEGKARREATAQQALESGLEPIAEAMVPKMVAAGMDSPVGREVAAMMRSTTPAGMAAAQRGMGLRPDSKDILARYAGPALIIVGEHDPITPPAKAKEMAGLITGARLEVIPGAAHLPNQEQPERVNAVLDSFLASLQGPNA</sequence>
<protein>
    <submittedName>
        <fullName evidence="3">Hydrolase, alpha/beta fold family</fullName>
    </submittedName>
</protein>
<dbReference type="STRING" id="1297742.A176_003670"/>
<feature type="domain" description="AB hydrolase-1" evidence="2">
    <location>
        <begin position="20"/>
        <end position="242"/>
    </location>
</feature>
<dbReference type="GO" id="GO:0016787">
    <property type="term" value="F:hydrolase activity"/>
    <property type="evidence" value="ECO:0007669"/>
    <property type="project" value="UniProtKB-KW"/>
</dbReference>